<keyword evidence="5 7" id="KW-0378">Hydrolase</keyword>
<gene>
    <name evidence="8" type="ORF">M9189_07825</name>
</gene>
<dbReference type="SUPFAM" id="SSF50494">
    <property type="entry name" value="Trypsin-like serine proteases"/>
    <property type="match status" value="1"/>
</dbReference>
<evidence type="ECO:0000256" key="7">
    <source>
        <dbReference type="RuleBase" id="RU366067"/>
    </source>
</evidence>
<organism evidence="8 9">
    <name type="scientific">Xiashengella succiniciproducens</name>
    <dbReference type="NCBI Taxonomy" id="2949635"/>
    <lineage>
        <taxon>Bacteria</taxon>
        <taxon>Pseudomonadati</taxon>
        <taxon>Bacteroidota</taxon>
        <taxon>Bacteroidia</taxon>
        <taxon>Marinilabiliales</taxon>
        <taxon>Marinilabiliaceae</taxon>
        <taxon>Xiashengella</taxon>
    </lineage>
</organism>
<dbReference type="InterPro" id="IPR009003">
    <property type="entry name" value="Peptidase_S1_PA"/>
</dbReference>
<dbReference type="PANTHER" id="PTHR38469">
    <property type="entry name" value="PERIPLASMIC PEPTIDASE SUBFAMILY S1B"/>
    <property type="match status" value="1"/>
</dbReference>
<dbReference type="InterPro" id="IPR043504">
    <property type="entry name" value="Peptidase_S1_PA_chymotrypsin"/>
</dbReference>
<dbReference type="GO" id="GO:0006508">
    <property type="term" value="P:proteolysis"/>
    <property type="evidence" value="ECO:0007669"/>
    <property type="project" value="UniProtKB-KW"/>
</dbReference>
<keyword evidence="4 7" id="KW-0732">Signal</keyword>
<reference evidence="8" key="1">
    <citation type="submission" date="2022-05" db="EMBL/GenBank/DDBJ databases">
        <authorList>
            <person name="Sun X."/>
        </authorList>
    </citation>
    <scope>NUCLEOTIDE SEQUENCE</scope>
    <source>
        <strain evidence="8">Ai-910</strain>
    </source>
</reference>
<keyword evidence="3 7" id="KW-0645">Protease</keyword>
<dbReference type="KEGG" id="alkq:M9189_07825"/>
<dbReference type="GO" id="GO:0008239">
    <property type="term" value="F:dipeptidyl-peptidase activity"/>
    <property type="evidence" value="ECO:0007669"/>
    <property type="project" value="UniProtKB-UniRule"/>
</dbReference>
<evidence type="ECO:0000256" key="6">
    <source>
        <dbReference type="ARBA" id="ARBA00022825"/>
    </source>
</evidence>
<dbReference type="RefSeq" id="WP_250722156.1">
    <property type="nucleotide sequence ID" value="NZ_CP098400.1"/>
</dbReference>
<protein>
    <recommendedName>
        <fullName evidence="7">Dipeptidyl-peptidase</fullName>
        <ecNumber evidence="7">3.4.14.-</ecNumber>
    </recommendedName>
</protein>
<dbReference type="Gene3D" id="2.40.10.10">
    <property type="entry name" value="Trypsin-like serine proteases"/>
    <property type="match status" value="1"/>
</dbReference>
<feature type="chain" id="PRO_5039963511" description="Dipeptidyl-peptidase" evidence="7">
    <location>
        <begin position="22"/>
        <end position="721"/>
    </location>
</feature>
<evidence type="ECO:0000256" key="1">
    <source>
        <dbReference type="ARBA" id="ARBA00010491"/>
    </source>
</evidence>
<evidence type="ECO:0000256" key="2">
    <source>
        <dbReference type="ARBA" id="ARBA00022438"/>
    </source>
</evidence>
<evidence type="ECO:0000256" key="3">
    <source>
        <dbReference type="ARBA" id="ARBA00022670"/>
    </source>
</evidence>
<dbReference type="PANTHER" id="PTHR38469:SF1">
    <property type="entry name" value="PERIPLASMIC PEPTIDASE SUBFAMILY S1B"/>
    <property type="match status" value="1"/>
</dbReference>
<accession>A0A9J6ZLN5</accession>
<evidence type="ECO:0000313" key="9">
    <source>
        <dbReference type="Proteomes" id="UP001056426"/>
    </source>
</evidence>
<evidence type="ECO:0000256" key="4">
    <source>
        <dbReference type="ARBA" id="ARBA00022729"/>
    </source>
</evidence>
<dbReference type="InterPro" id="IPR019500">
    <property type="entry name" value="Pep_S46"/>
</dbReference>
<keyword evidence="6 7" id="KW-0720">Serine protease</keyword>
<dbReference type="EMBL" id="CP098400">
    <property type="protein sequence ID" value="URW78770.1"/>
    <property type="molecule type" value="Genomic_DNA"/>
</dbReference>
<proteinExistence type="inferred from homology"/>
<dbReference type="AlphaFoldDB" id="A0A9J6ZLN5"/>
<comment type="similarity">
    <text evidence="1 7">Belongs to the peptidase S46 family.</text>
</comment>
<reference evidence="8" key="2">
    <citation type="submission" date="2022-06" db="EMBL/GenBank/DDBJ databases">
        <title>Xiashengella guii gen. nov. sp. nov., a bacterium isolated form anaerobic digestion tank.</title>
        <authorList>
            <person name="Huang H."/>
        </authorList>
    </citation>
    <scope>NUCLEOTIDE SEQUENCE</scope>
    <source>
        <strain evidence="8">Ai-910</strain>
    </source>
</reference>
<name>A0A9J6ZLN5_9BACT</name>
<keyword evidence="2 7" id="KW-0031">Aminopeptidase</keyword>
<feature type="signal peptide" evidence="7">
    <location>
        <begin position="1"/>
        <end position="21"/>
    </location>
</feature>
<dbReference type="EC" id="3.4.14.-" evidence="7"/>
<evidence type="ECO:0000256" key="5">
    <source>
        <dbReference type="ARBA" id="ARBA00022801"/>
    </source>
</evidence>
<comment type="function">
    <text evidence="7">Catalyzes the removal of dipeptides from the N-terminus of oligopeptides.</text>
</comment>
<dbReference type="Pfam" id="PF10459">
    <property type="entry name" value="Peptidase_S46"/>
    <property type="match status" value="1"/>
</dbReference>
<sequence>MRKLKAISLVLLLCLGIQARAGEGMWIPVLVGEMNIGEMRERGFEVTAEDIYAVNQASLTDAIVRFGNGCTGGLISDKGLIITNHHCGNSYIQQHSSVEHDYLTNGFVARSLDEELPNEELTVTFLRRMEDVTERVLAGVNDDCNEAERAKQVRANINTIVAEAKKDTHYEAAVESFYYGNQYFLFVYEIFNDVRLVFAPPAGIGDFGAEEDNWTWPRHTGDFSLFRVYANSENKPSEYSTGNVPYKPEYHFRVSTEGVKEGDPTMVLGYPAVTTQYVPSYHIEMLRDLIYPKVVEIRDAKLDVINRYVEDDIKIRIQYAAKHSAIANSWKRWKGELKGFESLRAVDRKRDYETRFNEWVAQDPARKDKYGNVVSEYEAIYGEFGKYRMAREYLLEVMGARGIEAIWLAGQFERLLQLIEQGKDADQINEEKDFLKDLLDKHYKDYSKDVDRDIAVKLVEMMDNDLKGEFRPAFLDLIGSKFKGNHKTFVDELFARSIFDDQDKLNELVAKIDKKKVKTVKKDPAYRYFSDLRGVFYNSVDGRFKVLNSKLDSLNRVWMKAQIEFDSTRVFYPDANRTMRLAYGNVKGYEPRDGVIYKYRTTLDGVMEKHNPAVYEFNVPEKVIELYNSKDFGPYAEDGVLTVCFVADNHTTGGNSGSPVLNRRGELIGVNFDRAWDGITSDLVFNTELSRNISVDIRYVLFVIDKWAGATNLIDEIFPGR</sequence>
<keyword evidence="9" id="KW-1185">Reference proteome</keyword>
<dbReference type="GO" id="GO:0070009">
    <property type="term" value="F:serine-type aminopeptidase activity"/>
    <property type="evidence" value="ECO:0007669"/>
    <property type="project" value="UniProtKB-UniRule"/>
</dbReference>
<dbReference type="Proteomes" id="UP001056426">
    <property type="component" value="Chromosome"/>
</dbReference>
<dbReference type="GO" id="GO:0043171">
    <property type="term" value="P:peptide catabolic process"/>
    <property type="evidence" value="ECO:0007669"/>
    <property type="project" value="UniProtKB-UniRule"/>
</dbReference>
<evidence type="ECO:0000313" key="8">
    <source>
        <dbReference type="EMBL" id="URW78770.1"/>
    </source>
</evidence>